<dbReference type="Gene3D" id="4.10.530.10">
    <property type="entry name" value="Gamma-fibrinogen Carboxyl Terminal Fragment, domain 2"/>
    <property type="match status" value="1"/>
</dbReference>
<sequence>MAYYQHNISTHLCSEFSSKQKLGNTYNYKDIPVRVVVSKVVVSRKLEWNYNICQLGCLYKQLDKLKRIFSGQCPDGGQECLSCSNIETVCYKQKFATESGGTSYDFGCSQPKVIQRRINGFVDFYRGWTAYKEGFGNVSGEYWLGNDNIHEITSHGNHDLRIELQDFDGNKTYAEYSIFNVADEGNGYRLLVYNYSGNAGDSLTHHNGMKFSTFDKDNDQSGSNCADSFKGAWWYRDCHFSNLNGKYLAGFHLSSAGEYHKSTTIALLEESASYYIDKFGEIDILADIRHGWRKNAKDASIIAIEYHKSTTIALLEESASYYIDKFGEIDILADTRHGWRKNAKDASIIAIDTNLPRECSDIDFKNHADGVYTIYPDGRRAVPVYCDMTTEHFRWTIIQRRINGFVDFYRRWSSYKEGFGNANGEYWLGSKKVKIILLQAMITFMNEIASHSNHDLRIELEDFDGNMRYAEYSTFKKSYI</sequence>
<reference evidence="3 4" key="1">
    <citation type="submission" date="2020-06" db="EMBL/GenBank/DDBJ databases">
        <authorList>
            <person name="Li R."/>
            <person name="Bekaert M."/>
        </authorList>
    </citation>
    <scope>NUCLEOTIDE SEQUENCE [LARGE SCALE GENOMIC DNA]</scope>
    <source>
        <strain evidence="4">wild</strain>
    </source>
</reference>
<keyword evidence="4" id="KW-1185">Reference proteome</keyword>
<accession>A0A6J8EI90</accession>
<keyword evidence="1" id="KW-1015">Disulfide bond</keyword>
<dbReference type="PANTHER" id="PTHR19143:SF458">
    <property type="entry name" value="FIBRINOGEN C-TERMINAL DOMAIN-CONTAINING PROTEIN-RELATED"/>
    <property type="match status" value="1"/>
</dbReference>
<proteinExistence type="predicted"/>
<dbReference type="Gene3D" id="3.90.215.10">
    <property type="entry name" value="Gamma Fibrinogen, chain A, domain 1"/>
    <property type="match status" value="2"/>
</dbReference>
<evidence type="ECO:0000259" key="2">
    <source>
        <dbReference type="PROSITE" id="PS51406"/>
    </source>
</evidence>
<evidence type="ECO:0000313" key="3">
    <source>
        <dbReference type="EMBL" id="CAC5419653.1"/>
    </source>
</evidence>
<dbReference type="InterPro" id="IPR050373">
    <property type="entry name" value="Fibrinogen_C-term_domain"/>
</dbReference>
<dbReference type="AlphaFoldDB" id="A0A6J8EI90"/>
<dbReference type="PANTHER" id="PTHR19143">
    <property type="entry name" value="FIBRINOGEN/TENASCIN/ANGIOPOEITIN"/>
    <property type="match status" value="1"/>
</dbReference>
<dbReference type="GO" id="GO:0005615">
    <property type="term" value="C:extracellular space"/>
    <property type="evidence" value="ECO:0007669"/>
    <property type="project" value="TreeGrafter"/>
</dbReference>
<dbReference type="InterPro" id="IPR036056">
    <property type="entry name" value="Fibrinogen-like_C"/>
</dbReference>
<dbReference type="PROSITE" id="PS51406">
    <property type="entry name" value="FIBRINOGEN_C_2"/>
    <property type="match status" value="2"/>
</dbReference>
<dbReference type="OrthoDB" id="6156346at2759"/>
<gene>
    <name evidence="3" type="ORF">MCOR_51963</name>
</gene>
<feature type="domain" description="Fibrinogen C-terminal" evidence="2">
    <location>
        <begin position="350"/>
        <end position="480"/>
    </location>
</feature>
<dbReference type="SMART" id="SM00186">
    <property type="entry name" value="FBG"/>
    <property type="match status" value="1"/>
</dbReference>
<dbReference type="InterPro" id="IPR002181">
    <property type="entry name" value="Fibrinogen_a/b/g_C_dom"/>
</dbReference>
<organism evidence="3 4">
    <name type="scientific">Mytilus coruscus</name>
    <name type="common">Sea mussel</name>
    <dbReference type="NCBI Taxonomy" id="42192"/>
    <lineage>
        <taxon>Eukaryota</taxon>
        <taxon>Metazoa</taxon>
        <taxon>Spiralia</taxon>
        <taxon>Lophotrochozoa</taxon>
        <taxon>Mollusca</taxon>
        <taxon>Bivalvia</taxon>
        <taxon>Autobranchia</taxon>
        <taxon>Pteriomorphia</taxon>
        <taxon>Mytilida</taxon>
        <taxon>Mytiloidea</taxon>
        <taxon>Mytilidae</taxon>
        <taxon>Mytilinae</taxon>
        <taxon>Mytilus</taxon>
    </lineage>
</organism>
<evidence type="ECO:0000313" key="4">
    <source>
        <dbReference type="Proteomes" id="UP000507470"/>
    </source>
</evidence>
<feature type="domain" description="Fibrinogen C-terminal" evidence="2">
    <location>
        <begin position="71"/>
        <end position="259"/>
    </location>
</feature>
<dbReference type="Proteomes" id="UP000507470">
    <property type="component" value="Unassembled WGS sequence"/>
</dbReference>
<dbReference type="InterPro" id="IPR020837">
    <property type="entry name" value="Fibrinogen_CS"/>
</dbReference>
<evidence type="ECO:0000256" key="1">
    <source>
        <dbReference type="ARBA" id="ARBA00023157"/>
    </source>
</evidence>
<dbReference type="InterPro" id="IPR014716">
    <property type="entry name" value="Fibrinogen_a/b/g_C_1"/>
</dbReference>
<dbReference type="SUPFAM" id="SSF56496">
    <property type="entry name" value="Fibrinogen C-terminal domain-like"/>
    <property type="match status" value="2"/>
</dbReference>
<name>A0A6J8EI90_MYTCO</name>
<dbReference type="CDD" id="cd00087">
    <property type="entry name" value="FReD"/>
    <property type="match status" value="1"/>
</dbReference>
<dbReference type="Pfam" id="PF00147">
    <property type="entry name" value="Fibrinogen_C"/>
    <property type="match status" value="2"/>
</dbReference>
<protein>
    <recommendedName>
        <fullName evidence="2">Fibrinogen C-terminal domain-containing protein</fullName>
    </recommendedName>
</protein>
<dbReference type="PROSITE" id="PS00514">
    <property type="entry name" value="FIBRINOGEN_C_1"/>
    <property type="match status" value="1"/>
</dbReference>
<dbReference type="EMBL" id="CACVKT020009048">
    <property type="protein sequence ID" value="CAC5419653.1"/>
    <property type="molecule type" value="Genomic_DNA"/>
</dbReference>